<reference evidence="2 3" key="1">
    <citation type="submission" date="2016-07" db="EMBL/GenBank/DDBJ databases">
        <authorList>
            <person name="Jeong J.-J."/>
            <person name="Kim D.W."/>
            <person name="Sang M.K."/>
            <person name="Choi I.-G."/>
            <person name="Kim K.D."/>
        </authorList>
    </citation>
    <scope>NUCLEOTIDE SEQUENCE [LARGE SCALE GENOMIC DNA]</scope>
    <source>
        <strain evidence="2 3">UTM-3</strain>
    </source>
</reference>
<sequence>MIYSYIKHHFPHLLKKEETITENLKSENQFYLHKFLIFSPVILLALIIYFFGDNGKNLLVSYSCIGLMVICPFIIYKILNERN</sequence>
<gene>
    <name evidence="2" type="ORF">BBI01_17710</name>
</gene>
<evidence type="ECO:0000313" key="2">
    <source>
        <dbReference type="EMBL" id="OCA69048.1"/>
    </source>
</evidence>
<name>A0A1B8ZBN5_9FLAO</name>
<keyword evidence="1" id="KW-0812">Transmembrane</keyword>
<dbReference type="EMBL" id="MAYH01000048">
    <property type="protein sequence ID" value="OCA69048.1"/>
    <property type="molecule type" value="Genomic_DNA"/>
</dbReference>
<keyword evidence="1" id="KW-0472">Membrane</keyword>
<feature type="transmembrane region" description="Helical" evidence="1">
    <location>
        <begin position="35"/>
        <end position="52"/>
    </location>
</feature>
<protein>
    <submittedName>
        <fullName evidence="2">Uncharacterized protein</fullName>
    </submittedName>
</protein>
<dbReference type="AlphaFoldDB" id="A0A1B8ZBN5"/>
<feature type="transmembrane region" description="Helical" evidence="1">
    <location>
        <begin position="58"/>
        <end position="79"/>
    </location>
</feature>
<accession>A0A1B8ZBN5</accession>
<evidence type="ECO:0000256" key="1">
    <source>
        <dbReference type="SAM" id="Phobius"/>
    </source>
</evidence>
<evidence type="ECO:0000313" key="3">
    <source>
        <dbReference type="Proteomes" id="UP000092651"/>
    </source>
</evidence>
<keyword evidence="3" id="KW-1185">Reference proteome</keyword>
<organism evidence="2 3">
    <name type="scientific">Chryseobacterium artocarpi</name>
    <dbReference type="NCBI Taxonomy" id="1414727"/>
    <lineage>
        <taxon>Bacteria</taxon>
        <taxon>Pseudomonadati</taxon>
        <taxon>Bacteroidota</taxon>
        <taxon>Flavobacteriia</taxon>
        <taxon>Flavobacteriales</taxon>
        <taxon>Weeksellaceae</taxon>
        <taxon>Chryseobacterium group</taxon>
        <taxon>Chryseobacterium</taxon>
    </lineage>
</organism>
<comment type="caution">
    <text evidence="2">The sequence shown here is derived from an EMBL/GenBank/DDBJ whole genome shotgun (WGS) entry which is preliminary data.</text>
</comment>
<dbReference type="Proteomes" id="UP000092651">
    <property type="component" value="Unassembled WGS sequence"/>
</dbReference>
<keyword evidence="1" id="KW-1133">Transmembrane helix</keyword>
<proteinExistence type="predicted"/>